<keyword evidence="5" id="KW-1185">Reference proteome</keyword>
<gene>
    <name evidence="4" type="ORF">HND93_28715</name>
</gene>
<dbReference type="RefSeq" id="WP_180285480.1">
    <property type="nucleotide sequence ID" value="NZ_JABFDB010000031.1"/>
</dbReference>
<feature type="domain" description="FecR protein" evidence="2">
    <location>
        <begin position="113"/>
        <end position="205"/>
    </location>
</feature>
<dbReference type="PANTHER" id="PTHR30273">
    <property type="entry name" value="PERIPLASMIC SIGNAL SENSOR AND SIGMA FACTOR ACTIVATOR FECR-RELATED"/>
    <property type="match status" value="1"/>
</dbReference>
<reference evidence="4 5" key="1">
    <citation type="submission" date="2020-05" db="EMBL/GenBank/DDBJ databases">
        <title>Azospirillum oleiclasticum sp. nov, a nitrogen-fixing and heavy crude oil-emulsifying bacterium isolated from the crude oil of Yumen Oilfield.</title>
        <authorList>
            <person name="Wu D."/>
            <person name="Cai M."/>
            <person name="Zhang X."/>
        </authorList>
    </citation>
    <scope>NUCLEOTIDE SEQUENCE [LARGE SCALE GENOMIC DNA]</scope>
    <source>
        <strain evidence="4 5">ROY-1-1-2</strain>
    </source>
</reference>
<evidence type="ECO:0000313" key="5">
    <source>
        <dbReference type="Proteomes" id="UP000584642"/>
    </source>
</evidence>
<evidence type="ECO:0000259" key="2">
    <source>
        <dbReference type="Pfam" id="PF04773"/>
    </source>
</evidence>
<dbReference type="Proteomes" id="UP000584642">
    <property type="component" value="Unassembled WGS sequence"/>
</dbReference>
<evidence type="ECO:0000313" key="4">
    <source>
        <dbReference type="EMBL" id="NYZ23701.1"/>
    </source>
</evidence>
<organism evidence="4 5">
    <name type="scientific">Azospirillum oleiclasticum</name>
    <dbReference type="NCBI Taxonomy" id="2735135"/>
    <lineage>
        <taxon>Bacteria</taxon>
        <taxon>Pseudomonadati</taxon>
        <taxon>Pseudomonadota</taxon>
        <taxon>Alphaproteobacteria</taxon>
        <taxon>Rhodospirillales</taxon>
        <taxon>Azospirillaceae</taxon>
        <taxon>Azospirillum</taxon>
    </lineage>
</organism>
<dbReference type="Pfam" id="PF16220">
    <property type="entry name" value="DUF4880"/>
    <property type="match status" value="1"/>
</dbReference>
<dbReference type="EMBL" id="JABFDB010000031">
    <property type="protein sequence ID" value="NYZ23701.1"/>
    <property type="molecule type" value="Genomic_DNA"/>
</dbReference>
<dbReference type="InterPro" id="IPR006860">
    <property type="entry name" value="FecR"/>
</dbReference>
<comment type="caution">
    <text evidence="4">The sequence shown here is derived from an EMBL/GenBank/DDBJ whole genome shotgun (WGS) entry which is preliminary data.</text>
</comment>
<sequence>MRRRDDGDAGDGMDLADEALDWLVRLTSGRADAALRARYAAWRSTSPEHEQAAREAEALWGDVGRTQTAARRRMAAPARRRLVPAVAAVAAALVLAVLSWGGPTLLLDRWRADHTTAVGERREVTLPDGSRVTLNTGSAVLLRFTAEERRVTLADGEALFEVSADPARPFVVEAGGGTARAVGTVYAVRLDGARATVTVAHGVVEVTPAGGGPVRLTAGQRLVYGGGEPGRPQPQSVDAEAETAWRRGKLIFRNRPLADVVAEVDRYRHGRTLVLGDTLGRLPVTGVFGIGDETELLDVLRQGFGVDAVRLPWLTIIR</sequence>
<dbReference type="Pfam" id="PF04773">
    <property type="entry name" value="FecR"/>
    <property type="match status" value="1"/>
</dbReference>
<keyword evidence="1" id="KW-1133">Transmembrane helix</keyword>
<dbReference type="Gene3D" id="2.60.120.1440">
    <property type="match status" value="1"/>
</dbReference>
<proteinExistence type="predicted"/>
<keyword evidence="1" id="KW-0812">Transmembrane</keyword>
<dbReference type="InterPro" id="IPR032623">
    <property type="entry name" value="FecR_N"/>
</dbReference>
<name>A0ABX2THG6_9PROT</name>
<feature type="transmembrane region" description="Helical" evidence="1">
    <location>
        <begin position="82"/>
        <end position="101"/>
    </location>
</feature>
<evidence type="ECO:0000259" key="3">
    <source>
        <dbReference type="Pfam" id="PF16220"/>
    </source>
</evidence>
<accession>A0ABX2THG6</accession>
<evidence type="ECO:0000256" key="1">
    <source>
        <dbReference type="SAM" id="Phobius"/>
    </source>
</evidence>
<dbReference type="InterPro" id="IPR012373">
    <property type="entry name" value="Ferrdict_sens_TM"/>
</dbReference>
<dbReference type="PANTHER" id="PTHR30273:SF2">
    <property type="entry name" value="PROTEIN FECR"/>
    <property type="match status" value="1"/>
</dbReference>
<keyword evidence="1" id="KW-0472">Membrane</keyword>
<protein>
    <submittedName>
        <fullName evidence="4">FecR family protein</fullName>
    </submittedName>
</protein>
<dbReference type="PIRSF" id="PIRSF018266">
    <property type="entry name" value="FecR"/>
    <property type="match status" value="1"/>
</dbReference>
<feature type="domain" description="FecR N-terminal" evidence="3">
    <location>
        <begin position="17"/>
        <end position="59"/>
    </location>
</feature>